<keyword evidence="2" id="KW-0812">Transmembrane</keyword>
<feature type="compositionally biased region" description="Polar residues" evidence="1">
    <location>
        <begin position="62"/>
        <end position="79"/>
    </location>
</feature>
<sequence>MADSGTVKALFYACLAFIGFLITVTIFFIYTLVFRVKRQFVYHISVSDSTIHPYSTREQRVTESSATTGLPGTIENQGNADDDRDTDSLTRNLSFRNFERPEQPINTAYQESIENQVTSEYPETIEHPQITLNEGRTDDGKDTDSLTRNISLRNVERPEQSVDTAYQENVEASIENQVMTMHSEAIEHPAQTTENIGTMDDDKDSDILSRGRLSFTTFERLIEYAGTTEVSETTDHPETTGYLGIQGNP</sequence>
<evidence type="ECO:0000313" key="4">
    <source>
        <dbReference type="Proteomes" id="UP001152795"/>
    </source>
</evidence>
<reference evidence="3" key="1">
    <citation type="submission" date="2020-04" db="EMBL/GenBank/DDBJ databases">
        <authorList>
            <person name="Alioto T."/>
            <person name="Alioto T."/>
            <person name="Gomez Garrido J."/>
        </authorList>
    </citation>
    <scope>NUCLEOTIDE SEQUENCE</scope>
    <source>
        <strain evidence="3">A484AB</strain>
    </source>
</reference>
<keyword evidence="2" id="KW-1133">Transmembrane helix</keyword>
<feature type="transmembrane region" description="Helical" evidence="2">
    <location>
        <begin position="9"/>
        <end position="33"/>
    </location>
</feature>
<protein>
    <submittedName>
        <fullName evidence="3">Uncharacterized protein</fullName>
    </submittedName>
</protein>
<evidence type="ECO:0000256" key="2">
    <source>
        <dbReference type="SAM" id="Phobius"/>
    </source>
</evidence>
<evidence type="ECO:0000313" key="3">
    <source>
        <dbReference type="EMBL" id="CAB4041813.1"/>
    </source>
</evidence>
<gene>
    <name evidence="3" type="ORF">PACLA_8A005315</name>
</gene>
<evidence type="ECO:0000256" key="1">
    <source>
        <dbReference type="SAM" id="MobiDB-lite"/>
    </source>
</evidence>
<feature type="region of interest" description="Disordered" evidence="1">
    <location>
        <begin position="229"/>
        <end position="249"/>
    </location>
</feature>
<name>A0A7D9K719_PARCT</name>
<dbReference type="OrthoDB" id="10065654at2759"/>
<keyword evidence="4" id="KW-1185">Reference proteome</keyword>
<dbReference type="Proteomes" id="UP001152795">
    <property type="component" value="Unassembled WGS sequence"/>
</dbReference>
<comment type="caution">
    <text evidence="3">The sequence shown here is derived from an EMBL/GenBank/DDBJ whole genome shotgun (WGS) entry which is preliminary data.</text>
</comment>
<feature type="region of interest" description="Disordered" evidence="1">
    <location>
        <begin position="57"/>
        <end position="88"/>
    </location>
</feature>
<proteinExistence type="predicted"/>
<dbReference type="EMBL" id="CACRXK020028978">
    <property type="protein sequence ID" value="CAB4041813.1"/>
    <property type="molecule type" value="Genomic_DNA"/>
</dbReference>
<dbReference type="AlphaFoldDB" id="A0A7D9K719"/>
<accession>A0A7D9K719</accession>
<organism evidence="3 4">
    <name type="scientific">Paramuricea clavata</name>
    <name type="common">Red gorgonian</name>
    <name type="synonym">Violescent sea-whip</name>
    <dbReference type="NCBI Taxonomy" id="317549"/>
    <lineage>
        <taxon>Eukaryota</taxon>
        <taxon>Metazoa</taxon>
        <taxon>Cnidaria</taxon>
        <taxon>Anthozoa</taxon>
        <taxon>Octocorallia</taxon>
        <taxon>Malacalcyonacea</taxon>
        <taxon>Plexauridae</taxon>
        <taxon>Paramuricea</taxon>
    </lineage>
</organism>
<feature type="non-terminal residue" evidence="3">
    <location>
        <position position="249"/>
    </location>
</feature>
<keyword evidence="2" id="KW-0472">Membrane</keyword>